<keyword evidence="4" id="KW-0997">Cell inner membrane</keyword>
<dbReference type="AlphaFoldDB" id="A0A2U1CNU4"/>
<dbReference type="Gene3D" id="1.20.5.3310">
    <property type="match status" value="1"/>
</dbReference>
<keyword evidence="9 10" id="KW-0472">Membrane</keyword>
<dbReference type="OrthoDB" id="9816005at2"/>
<protein>
    <recommendedName>
        <fullName evidence="10">Sec-independent protein translocase protein TatB</fullName>
    </recommendedName>
</protein>
<evidence type="ECO:0000256" key="8">
    <source>
        <dbReference type="ARBA" id="ARBA00023010"/>
    </source>
</evidence>
<keyword evidence="3 10" id="KW-1003">Cell membrane</keyword>
<dbReference type="GO" id="GO:0033281">
    <property type="term" value="C:TAT protein transport complex"/>
    <property type="evidence" value="ECO:0007669"/>
    <property type="project" value="UniProtKB-UniRule"/>
</dbReference>
<feature type="compositionally biased region" description="Polar residues" evidence="11">
    <location>
        <begin position="172"/>
        <end position="184"/>
    </location>
</feature>
<evidence type="ECO:0000313" key="12">
    <source>
        <dbReference type="EMBL" id="PVY62685.1"/>
    </source>
</evidence>
<evidence type="ECO:0000256" key="6">
    <source>
        <dbReference type="ARBA" id="ARBA00022927"/>
    </source>
</evidence>
<evidence type="ECO:0000256" key="5">
    <source>
        <dbReference type="ARBA" id="ARBA00022692"/>
    </source>
</evidence>
<comment type="subcellular location">
    <subcellularLocation>
        <location evidence="10">Cell membrane</location>
        <topology evidence="10">Single-pass membrane protein</topology>
    </subcellularLocation>
    <subcellularLocation>
        <location evidence="1">Membrane</location>
        <topology evidence="1">Single-pass membrane protein</topology>
    </subcellularLocation>
</comment>
<organism evidence="12 13">
    <name type="scientific">Pusillimonas noertemannii</name>
    <dbReference type="NCBI Taxonomy" id="305977"/>
    <lineage>
        <taxon>Bacteria</taxon>
        <taxon>Pseudomonadati</taxon>
        <taxon>Pseudomonadota</taxon>
        <taxon>Betaproteobacteria</taxon>
        <taxon>Burkholderiales</taxon>
        <taxon>Alcaligenaceae</taxon>
        <taxon>Pusillimonas</taxon>
    </lineage>
</organism>
<evidence type="ECO:0000256" key="2">
    <source>
        <dbReference type="ARBA" id="ARBA00022448"/>
    </source>
</evidence>
<reference evidence="12 13" key="1">
    <citation type="submission" date="2018-04" db="EMBL/GenBank/DDBJ databases">
        <title>Genomic Encyclopedia of Type Strains, Phase IV (KMG-IV): sequencing the most valuable type-strain genomes for metagenomic binning, comparative biology and taxonomic classification.</title>
        <authorList>
            <person name="Goeker M."/>
        </authorList>
    </citation>
    <scope>NUCLEOTIDE SEQUENCE [LARGE SCALE GENOMIC DNA]</scope>
    <source>
        <strain evidence="12 13">DSM 10065</strain>
    </source>
</reference>
<keyword evidence="6 10" id="KW-0653">Protein transport</keyword>
<keyword evidence="5 10" id="KW-0812">Transmembrane</keyword>
<keyword evidence="13" id="KW-1185">Reference proteome</keyword>
<proteinExistence type="inferred from homology"/>
<sequence length="184" mass="19427">MFDISFSELMLIGVIALIVIGPERLPKVARTVGHLLGRAQRYVNDVKTDIRKEMDAAEVGGLKDLKDQMQEAANSVKASVEETGKSWRAPIDEAQDALKQASESIKTLADSAPKPDQPEPAQASGESAAAAPELPPAVQTSEQDMQDAEAIDTQTLPLPGFEREPAPAGSAATDSPPTAKGSQP</sequence>
<comment type="caution">
    <text evidence="12">The sequence shown here is derived from an EMBL/GenBank/DDBJ whole genome shotgun (WGS) entry which is preliminary data.</text>
</comment>
<evidence type="ECO:0000256" key="3">
    <source>
        <dbReference type="ARBA" id="ARBA00022475"/>
    </source>
</evidence>
<evidence type="ECO:0000256" key="1">
    <source>
        <dbReference type="ARBA" id="ARBA00004167"/>
    </source>
</evidence>
<evidence type="ECO:0000256" key="11">
    <source>
        <dbReference type="SAM" id="MobiDB-lite"/>
    </source>
</evidence>
<comment type="function">
    <text evidence="10">Part of the twin-arginine translocation (Tat) system that transports large folded proteins containing a characteristic twin-arginine motif in their signal peptide across membranes. Together with TatC, TatB is part of a receptor directly interacting with Tat signal peptides. TatB may form an oligomeric binding site that transiently accommodates folded Tat precursor proteins before their translocation.</text>
</comment>
<evidence type="ECO:0000256" key="10">
    <source>
        <dbReference type="HAMAP-Rule" id="MF_00237"/>
    </source>
</evidence>
<feature type="compositionally biased region" description="Low complexity" evidence="11">
    <location>
        <begin position="119"/>
        <end position="132"/>
    </location>
</feature>
<dbReference type="GO" id="GO:0008320">
    <property type="term" value="F:protein transmembrane transporter activity"/>
    <property type="evidence" value="ECO:0007669"/>
    <property type="project" value="UniProtKB-UniRule"/>
</dbReference>
<dbReference type="HAMAP" id="MF_00237">
    <property type="entry name" value="TatB"/>
    <property type="match status" value="1"/>
</dbReference>
<dbReference type="GO" id="GO:0043953">
    <property type="term" value="P:protein transport by the Tat complex"/>
    <property type="evidence" value="ECO:0007669"/>
    <property type="project" value="UniProtKB-UniRule"/>
</dbReference>
<dbReference type="PANTHER" id="PTHR33162:SF1">
    <property type="entry name" value="SEC-INDEPENDENT PROTEIN TRANSLOCASE PROTEIN TATA, CHLOROPLASTIC"/>
    <property type="match status" value="1"/>
</dbReference>
<gene>
    <name evidence="10" type="primary">tatB</name>
    <name evidence="12" type="ORF">C7440_2180</name>
</gene>
<comment type="similarity">
    <text evidence="10">Belongs to the TatB family.</text>
</comment>
<dbReference type="PRINTS" id="PR01506">
    <property type="entry name" value="TATBPROTEIN"/>
</dbReference>
<dbReference type="InterPro" id="IPR003369">
    <property type="entry name" value="TatA/B/E"/>
</dbReference>
<evidence type="ECO:0000256" key="7">
    <source>
        <dbReference type="ARBA" id="ARBA00022989"/>
    </source>
</evidence>
<dbReference type="EMBL" id="QEKO01000002">
    <property type="protein sequence ID" value="PVY62685.1"/>
    <property type="molecule type" value="Genomic_DNA"/>
</dbReference>
<keyword evidence="8 10" id="KW-0811">Translocation</keyword>
<dbReference type="InterPro" id="IPR018448">
    <property type="entry name" value="TatB"/>
</dbReference>
<dbReference type="STRING" id="1231391.GCA_000308195_00740"/>
<dbReference type="NCBIfam" id="TIGR01410">
    <property type="entry name" value="tatB"/>
    <property type="match status" value="1"/>
</dbReference>
<keyword evidence="2 10" id="KW-0813">Transport</keyword>
<comment type="subunit">
    <text evidence="10">The Tat system comprises two distinct complexes: a TatABC complex, containing multiple copies of TatA, TatB and TatC subunits, and a separate TatA complex, containing only TatA subunits. Substrates initially bind to the TatABC complex, which probably triggers association of the separate TatA complex to form the active translocon.</text>
</comment>
<dbReference type="RefSeq" id="WP_116518523.1">
    <property type="nucleotide sequence ID" value="NZ_JACCEX010000002.1"/>
</dbReference>
<accession>A0A2U1CNU4</accession>
<feature type="region of interest" description="Disordered" evidence="11">
    <location>
        <begin position="73"/>
        <end position="184"/>
    </location>
</feature>
<keyword evidence="7 10" id="KW-1133">Transmembrane helix</keyword>
<dbReference type="Pfam" id="PF02416">
    <property type="entry name" value="TatA_B_E"/>
    <property type="match status" value="1"/>
</dbReference>
<evidence type="ECO:0000256" key="4">
    <source>
        <dbReference type="ARBA" id="ARBA00022519"/>
    </source>
</evidence>
<dbReference type="PANTHER" id="PTHR33162">
    <property type="entry name" value="SEC-INDEPENDENT PROTEIN TRANSLOCASE PROTEIN TATA, CHLOROPLASTIC"/>
    <property type="match status" value="1"/>
</dbReference>
<name>A0A2U1CNU4_9BURK</name>
<evidence type="ECO:0000313" key="13">
    <source>
        <dbReference type="Proteomes" id="UP000246145"/>
    </source>
</evidence>
<dbReference type="Proteomes" id="UP000246145">
    <property type="component" value="Unassembled WGS sequence"/>
</dbReference>
<evidence type="ECO:0000256" key="9">
    <source>
        <dbReference type="ARBA" id="ARBA00023136"/>
    </source>
</evidence>